<protein>
    <recommendedName>
        <fullName evidence="4">Tetraspanin</fullName>
    </recommendedName>
</protein>
<dbReference type="InterPro" id="IPR008952">
    <property type="entry name" value="Tetraspanin_EC2_sf"/>
</dbReference>
<keyword evidence="1" id="KW-0472">Membrane</keyword>
<dbReference type="OrthoDB" id="2279611at2759"/>
<keyword evidence="1" id="KW-0812">Transmembrane</keyword>
<evidence type="ECO:0000313" key="3">
    <source>
        <dbReference type="Proteomes" id="UP000024376"/>
    </source>
</evidence>
<accession>A0A024S6L2</accession>
<evidence type="ECO:0000256" key="1">
    <source>
        <dbReference type="SAM" id="Phobius"/>
    </source>
</evidence>
<dbReference type="AlphaFoldDB" id="A0A024S6L2"/>
<dbReference type="HOGENOM" id="CLU_066479_0_0_1"/>
<dbReference type="EMBL" id="KI911150">
    <property type="protein sequence ID" value="ETS00944.1"/>
    <property type="molecule type" value="Genomic_DNA"/>
</dbReference>
<feature type="transmembrane region" description="Helical" evidence="1">
    <location>
        <begin position="181"/>
        <end position="203"/>
    </location>
</feature>
<organism evidence="2 3">
    <name type="scientific">Hypocrea jecorina (strain ATCC 56765 / BCRC 32924 / NRRL 11460 / Rut C-30)</name>
    <name type="common">Trichoderma reesei</name>
    <dbReference type="NCBI Taxonomy" id="1344414"/>
    <lineage>
        <taxon>Eukaryota</taxon>
        <taxon>Fungi</taxon>
        <taxon>Dikarya</taxon>
        <taxon>Ascomycota</taxon>
        <taxon>Pezizomycotina</taxon>
        <taxon>Sordariomycetes</taxon>
        <taxon>Hypocreomycetidae</taxon>
        <taxon>Hypocreales</taxon>
        <taxon>Hypocreaceae</taxon>
        <taxon>Trichoderma</taxon>
    </lineage>
</organism>
<name>A0A024S6L2_HYPJR</name>
<sequence>MPDKVFVATLVADALFLASGAMELGFSIAALNLKDKAPTDGHDATRHIIYQHFPLTAGIANAILVLATFLFTIPALALAKRSLLKISGYFITLCAVFTLAVGLYLWIMTLRLKETFEPFYAAQDTTVQSMMQTSFQCCGYLNSTSPAFITDETCPSPAAAALLRGCSTNVASFANAFINDLFTAVFGMVGIDALLILAIACLVKERKEMERYYIIDQKRDYGRL</sequence>
<dbReference type="SUPFAM" id="SSF48652">
    <property type="entry name" value="Tetraspanin"/>
    <property type="match status" value="1"/>
</dbReference>
<evidence type="ECO:0008006" key="4">
    <source>
        <dbReference type="Google" id="ProtNLM"/>
    </source>
</evidence>
<dbReference type="Proteomes" id="UP000024376">
    <property type="component" value="Unassembled WGS sequence"/>
</dbReference>
<dbReference type="KEGG" id="trr:M419DRAFT_82632"/>
<keyword evidence="1" id="KW-1133">Transmembrane helix</keyword>
<feature type="transmembrane region" description="Helical" evidence="1">
    <location>
        <begin position="53"/>
        <end position="79"/>
    </location>
</feature>
<proteinExistence type="predicted"/>
<gene>
    <name evidence="2" type="ORF">M419DRAFT_82632</name>
</gene>
<feature type="transmembrane region" description="Helical" evidence="1">
    <location>
        <begin position="86"/>
        <end position="107"/>
    </location>
</feature>
<reference evidence="3" key="1">
    <citation type="journal article" date="2013" name="Ind. Biotechnol.">
        <title>Comparative genomics analysis of Trichoderma reesei strains.</title>
        <authorList>
            <person name="Koike H."/>
            <person name="Aerts A."/>
            <person name="LaButti K."/>
            <person name="Grigoriev I.V."/>
            <person name="Baker S.E."/>
        </authorList>
    </citation>
    <scope>NUCLEOTIDE SEQUENCE [LARGE SCALE GENOMIC DNA]</scope>
    <source>
        <strain evidence="3">ATCC 56765 / BCRC 32924 / NRRL 11460 / Rut C-30</strain>
    </source>
</reference>
<dbReference type="GO" id="GO:0016020">
    <property type="term" value="C:membrane"/>
    <property type="evidence" value="ECO:0007669"/>
    <property type="project" value="InterPro"/>
</dbReference>
<evidence type="ECO:0000313" key="2">
    <source>
        <dbReference type="EMBL" id="ETS00944.1"/>
    </source>
</evidence>